<dbReference type="PANTHER" id="PTHR11012">
    <property type="entry name" value="PROTEIN KINASE-LIKE DOMAIN-CONTAINING"/>
    <property type="match status" value="1"/>
</dbReference>
<keyword evidence="2" id="KW-1185">Reference proteome</keyword>
<evidence type="ECO:0000313" key="1">
    <source>
        <dbReference type="EMBL" id="CAH2011334.1"/>
    </source>
</evidence>
<organism evidence="1 2">
    <name type="scientific">Acanthoscelides obtectus</name>
    <name type="common">Bean weevil</name>
    <name type="synonym">Bruchus obtectus</name>
    <dbReference type="NCBI Taxonomy" id="200917"/>
    <lineage>
        <taxon>Eukaryota</taxon>
        <taxon>Metazoa</taxon>
        <taxon>Ecdysozoa</taxon>
        <taxon>Arthropoda</taxon>
        <taxon>Hexapoda</taxon>
        <taxon>Insecta</taxon>
        <taxon>Pterygota</taxon>
        <taxon>Neoptera</taxon>
        <taxon>Endopterygota</taxon>
        <taxon>Coleoptera</taxon>
        <taxon>Polyphaga</taxon>
        <taxon>Cucujiformia</taxon>
        <taxon>Chrysomeloidea</taxon>
        <taxon>Chrysomelidae</taxon>
        <taxon>Bruchinae</taxon>
        <taxon>Bruchini</taxon>
        <taxon>Acanthoscelides</taxon>
    </lineage>
</organism>
<sequence>MCILDWQASVVRSPVYDLAYFLYSTCSTILDRVDELLREYHDSFSDFIRQLGSSPELFTFEDLQRHWKKYSVVGVTFLPFLLKLILIDENDAPDFGNLKEGEDVGELMNVVPMSDKKQYFERAKAAFAHHAETCMD</sequence>
<accession>A0A9P0M8P4</accession>
<name>A0A9P0M8P4_ACAOB</name>
<dbReference type="SUPFAM" id="SSF56112">
    <property type="entry name" value="Protein kinase-like (PK-like)"/>
    <property type="match status" value="1"/>
</dbReference>
<gene>
    <name evidence="1" type="ORF">ACAOBT_LOCUS32125</name>
</gene>
<dbReference type="InterPro" id="IPR011009">
    <property type="entry name" value="Kinase-like_dom_sf"/>
</dbReference>
<dbReference type="OrthoDB" id="8114163at2759"/>
<comment type="caution">
    <text evidence="1">The sequence shown here is derived from an EMBL/GenBank/DDBJ whole genome shotgun (WGS) entry which is preliminary data.</text>
</comment>
<dbReference type="Proteomes" id="UP001152888">
    <property type="component" value="Unassembled WGS sequence"/>
</dbReference>
<dbReference type="Gene3D" id="3.90.1200.10">
    <property type="match status" value="1"/>
</dbReference>
<reference evidence="1" key="1">
    <citation type="submission" date="2022-03" db="EMBL/GenBank/DDBJ databases">
        <authorList>
            <person name="Sayadi A."/>
        </authorList>
    </citation>
    <scope>NUCLEOTIDE SEQUENCE</scope>
</reference>
<dbReference type="Pfam" id="PF07914">
    <property type="entry name" value="DUF1679"/>
    <property type="match status" value="1"/>
</dbReference>
<proteinExistence type="predicted"/>
<dbReference type="EMBL" id="CAKOFQ010008062">
    <property type="protein sequence ID" value="CAH2011334.1"/>
    <property type="molecule type" value="Genomic_DNA"/>
</dbReference>
<dbReference type="PANTHER" id="PTHR11012:SF30">
    <property type="entry name" value="PROTEIN KINASE-LIKE DOMAIN-CONTAINING"/>
    <property type="match status" value="1"/>
</dbReference>
<evidence type="ECO:0000313" key="2">
    <source>
        <dbReference type="Proteomes" id="UP001152888"/>
    </source>
</evidence>
<dbReference type="AlphaFoldDB" id="A0A9P0M8P4"/>
<dbReference type="InterPro" id="IPR012877">
    <property type="entry name" value="Dhs-27"/>
</dbReference>
<protein>
    <submittedName>
        <fullName evidence="1">Uncharacterized protein</fullName>
    </submittedName>
</protein>